<evidence type="ECO:0000313" key="1">
    <source>
        <dbReference type="EMBL" id="GAA1742376.1"/>
    </source>
</evidence>
<evidence type="ECO:0000313" key="2">
    <source>
        <dbReference type="Proteomes" id="UP001501057"/>
    </source>
</evidence>
<dbReference type="RefSeq" id="WP_344201605.1">
    <property type="nucleotide sequence ID" value="NZ_BAAAME010000004.1"/>
</dbReference>
<dbReference type="EMBL" id="BAAAME010000004">
    <property type="protein sequence ID" value="GAA1742376.1"/>
    <property type="molecule type" value="Genomic_DNA"/>
</dbReference>
<reference evidence="2" key="1">
    <citation type="journal article" date="2019" name="Int. J. Syst. Evol. Microbiol.">
        <title>The Global Catalogue of Microorganisms (GCM) 10K type strain sequencing project: providing services to taxonomists for standard genome sequencing and annotation.</title>
        <authorList>
            <consortium name="The Broad Institute Genomics Platform"/>
            <consortium name="The Broad Institute Genome Sequencing Center for Infectious Disease"/>
            <person name="Wu L."/>
            <person name="Ma J."/>
        </authorList>
    </citation>
    <scope>NUCLEOTIDE SEQUENCE [LARGE SCALE GENOMIC DNA]</scope>
    <source>
        <strain evidence="2">JCM 13518</strain>
    </source>
</reference>
<organism evidence="1 2">
    <name type="scientific">Aeromicrobium alkaliterrae</name>
    <dbReference type="NCBI Taxonomy" id="302168"/>
    <lineage>
        <taxon>Bacteria</taxon>
        <taxon>Bacillati</taxon>
        <taxon>Actinomycetota</taxon>
        <taxon>Actinomycetes</taxon>
        <taxon>Propionibacteriales</taxon>
        <taxon>Nocardioidaceae</taxon>
        <taxon>Aeromicrobium</taxon>
    </lineage>
</organism>
<dbReference type="Proteomes" id="UP001501057">
    <property type="component" value="Unassembled WGS sequence"/>
</dbReference>
<name>A0ABP4W1P6_9ACTN</name>
<keyword evidence="2" id="KW-1185">Reference proteome</keyword>
<comment type="caution">
    <text evidence="1">The sequence shown here is derived from an EMBL/GenBank/DDBJ whole genome shotgun (WGS) entry which is preliminary data.</text>
</comment>
<gene>
    <name evidence="1" type="ORF">GCM10009710_23100</name>
</gene>
<accession>A0ABP4W1P6</accession>
<proteinExistence type="predicted"/>
<protein>
    <submittedName>
        <fullName evidence="1">Uncharacterized protein</fullName>
    </submittedName>
</protein>
<sequence>MTDTTARPAREVYVAALETPPAERRRLDWLRWPTRMIAAALGVLDEPSFGDVVVRRIDDAAEVMRLPVTGSEETGILLDDVRGDLETLSADEFAERWTISA</sequence>